<dbReference type="NCBIfam" id="NF002528">
    <property type="entry name" value="PRK01966.1-4"/>
    <property type="match status" value="1"/>
</dbReference>
<evidence type="ECO:0000256" key="2">
    <source>
        <dbReference type="ARBA" id="ARBA00001946"/>
    </source>
</evidence>
<keyword evidence="10 13" id="KW-0573">Peptidoglycan synthesis</keyword>
<evidence type="ECO:0000313" key="17">
    <source>
        <dbReference type="Proteomes" id="UP000767854"/>
    </source>
</evidence>
<dbReference type="InterPro" id="IPR011127">
    <property type="entry name" value="Dala_Dala_lig_N"/>
</dbReference>
<comment type="cofactor">
    <cofactor evidence="2">
        <name>Mg(2+)</name>
        <dbReference type="ChEBI" id="CHEBI:18420"/>
    </cofactor>
</comment>
<comment type="subcellular location">
    <subcellularLocation>
        <location evidence="13">Cytoplasm</location>
    </subcellularLocation>
</comment>
<evidence type="ECO:0000256" key="12">
    <source>
        <dbReference type="ARBA" id="ARBA00023316"/>
    </source>
</evidence>
<dbReference type="Proteomes" id="UP000767854">
    <property type="component" value="Unassembled WGS sequence"/>
</dbReference>
<dbReference type="EMBL" id="JAFBDT010000004">
    <property type="protein sequence ID" value="MBM7561276.1"/>
    <property type="molecule type" value="Genomic_DNA"/>
</dbReference>
<dbReference type="NCBIfam" id="TIGR01205">
    <property type="entry name" value="D_ala_D_alaTIGR"/>
    <property type="match status" value="1"/>
</dbReference>
<keyword evidence="13" id="KW-0963">Cytoplasm</keyword>
<dbReference type="RefSeq" id="WP_204662605.1">
    <property type="nucleotide sequence ID" value="NZ_JAFBDT010000004.1"/>
</dbReference>
<comment type="similarity">
    <text evidence="3 13">Belongs to the D-alanine--D-alanine ligase family.</text>
</comment>
<dbReference type="Pfam" id="PF01820">
    <property type="entry name" value="Dala_Dala_lig_N"/>
    <property type="match status" value="1"/>
</dbReference>
<comment type="catalytic activity">
    <reaction evidence="13">
        <text>2 D-alanine + ATP = D-alanyl-D-alanine + ADP + phosphate + H(+)</text>
        <dbReference type="Rhea" id="RHEA:11224"/>
        <dbReference type="ChEBI" id="CHEBI:15378"/>
        <dbReference type="ChEBI" id="CHEBI:30616"/>
        <dbReference type="ChEBI" id="CHEBI:43474"/>
        <dbReference type="ChEBI" id="CHEBI:57416"/>
        <dbReference type="ChEBI" id="CHEBI:57822"/>
        <dbReference type="ChEBI" id="CHEBI:456216"/>
        <dbReference type="EC" id="6.3.2.4"/>
    </reaction>
</comment>
<dbReference type="Gene3D" id="3.30.470.20">
    <property type="entry name" value="ATP-grasp fold, B domain"/>
    <property type="match status" value="1"/>
</dbReference>
<comment type="cofactor">
    <cofactor evidence="1">
        <name>Mn(2+)</name>
        <dbReference type="ChEBI" id="CHEBI:29035"/>
    </cofactor>
</comment>
<feature type="domain" description="ATP-grasp" evidence="15">
    <location>
        <begin position="146"/>
        <end position="357"/>
    </location>
</feature>
<dbReference type="EC" id="6.3.2.4" evidence="13"/>
<dbReference type="InterPro" id="IPR000291">
    <property type="entry name" value="D-Ala_lig_Van_CS"/>
</dbReference>
<protein>
    <recommendedName>
        <fullName evidence="13">D-alanine--D-alanine ligase</fullName>
        <ecNumber evidence="13">6.3.2.4</ecNumber>
    </recommendedName>
    <alternativeName>
        <fullName evidence="13">D-Ala-D-Ala ligase</fullName>
    </alternativeName>
    <alternativeName>
        <fullName evidence="13">D-alanylalanine synthetase</fullName>
    </alternativeName>
</protein>
<evidence type="ECO:0000256" key="1">
    <source>
        <dbReference type="ARBA" id="ARBA00001936"/>
    </source>
</evidence>
<organism evidence="16 17">
    <name type="scientific">Fusibacter tunisiensis</name>
    <dbReference type="NCBI Taxonomy" id="1008308"/>
    <lineage>
        <taxon>Bacteria</taxon>
        <taxon>Bacillati</taxon>
        <taxon>Bacillota</taxon>
        <taxon>Clostridia</taxon>
        <taxon>Eubacteriales</taxon>
        <taxon>Eubacteriales Family XII. Incertae Sedis</taxon>
        <taxon>Fusibacter</taxon>
    </lineage>
</organism>
<dbReference type="PROSITE" id="PS00843">
    <property type="entry name" value="DALA_DALA_LIGASE_1"/>
    <property type="match status" value="1"/>
</dbReference>
<proteinExistence type="inferred from homology"/>
<evidence type="ECO:0000256" key="11">
    <source>
        <dbReference type="ARBA" id="ARBA00023211"/>
    </source>
</evidence>
<dbReference type="PANTHER" id="PTHR23132">
    <property type="entry name" value="D-ALANINE--D-ALANINE LIGASE"/>
    <property type="match status" value="1"/>
</dbReference>
<evidence type="ECO:0000256" key="14">
    <source>
        <dbReference type="PROSITE-ProRule" id="PRU00409"/>
    </source>
</evidence>
<accession>A0ABS2MPF4</accession>
<evidence type="ECO:0000256" key="7">
    <source>
        <dbReference type="ARBA" id="ARBA00022840"/>
    </source>
</evidence>
<dbReference type="InterPro" id="IPR011761">
    <property type="entry name" value="ATP-grasp"/>
</dbReference>
<keyword evidence="5" id="KW-0479">Metal-binding</keyword>
<dbReference type="SUPFAM" id="SSF52440">
    <property type="entry name" value="PreATP-grasp domain"/>
    <property type="match status" value="1"/>
</dbReference>
<dbReference type="PROSITE" id="PS50975">
    <property type="entry name" value="ATP_GRASP"/>
    <property type="match status" value="1"/>
</dbReference>
<evidence type="ECO:0000256" key="8">
    <source>
        <dbReference type="ARBA" id="ARBA00022842"/>
    </source>
</evidence>
<evidence type="ECO:0000259" key="15">
    <source>
        <dbReference type="PROSITE" id="PS50975"/>
    </source>
</evidence>
<keyword evidence="8" id="KW-0460">Magnesium</keyword>
<keyword evidence="9 13" id="KW-0133">Cell shape</keyword>
<dbReference type="Pfam" id="PF07478">
    <property type="entry name" value="Dala_Dala_lig_C"/>
    <property type="match status" value="1"/>
</dbReference>
<dbReference type="SUPFAM" id="SSF56059">
    <property type="entry name" value="Glutathione synthetase ATP-binding domain-like"/>
    <property type="match status" value="1"/>
</dbReference>
<keyword evidence="11" id="KW-0464">Manganese</keyword>
<comment type="caution">
    <text evidence="16">The sequence shown here is derived from an EMBL/GenBank/DDBJ whole genome shotgun (WGS) entry which is preliminary data.</text>
</comment>
<comment type="pathway">
    <text evidence="13">Cell wall biogenesis; peptidoglycan biosynthesis.</text>
</comment>
<dbReference type="PIRSF" id="PIRSF039102">
    <property type="entry name" value="Ddl/VanB"/>
    <property type="match status" value="1"/>
</dbReference>
<evidence type="ECO:0000256" key="9">
    <source>
        <dbReference type="ARBA" id="ARBA00022960"/>
    </source>
</evidence>
<comment type="function">
    <text evidence="13">Cell wall formation.</text>
</comment>
<dbReference type="Gene3D" id="3.30.1490.20">
    <property type="entry name" value="ATP-grasp fold, A domain"/>
    <property type="match status" value="1"/>
</dbReference>
<sequence>MINIGVFFGGPSVEHEVSVITAQQAISQLLKMPGYQVVPIYISKDNQWYTGDYLLEVEHFKDLNKVITESQKVNMVKSNKCAMLIKDPIPKLKSAYVTSVDIAFPIIHGTGGEDGTLQGFLEHMDIPYIGCNVLSASMTMDKIASKLFLKNSGVRVVEGDWFYTHDWIMYQSAIIDALEEKLNYPMIVKPADIGSSVGVTPAKNRNELINAIDLARFFTNRILVERMLVGMREINISVVGDSEKLELSVCEEPLSASDFLTYEEKYVNSNQTKGMSAAKRKLPADLTNSLKKEIEKMAAEAFVALDCAGVSRIDFMIDSQSGLPYINEFNTIPGSLSFYLWEATGKSFKELLEAMISAAHRTYRRKKSLTRSNTINILSTADLKGIKK</sequence>
<keyword evidence="7 14" id="KW-0067">ATP-binding</keyword>
<evidence type="ECO:0000256" key="10">
    <source>
        <dbReference type="ARBA" id="ARBA00022984"/>
    </source>
</evidence>
<name>A0ABS2MPF4_9FIRM</name>
<keyword evidence="6 14" id="KW-0547">Nucleotide-binding</keyword>
<evidence type="ECO:0000256" key="13">
    <source>
        <dbReference type="HAMAP-Rule" id="MF_00047"/>
    </source>
</evidence>
<keyword evidence="4 13" id="KW-0436">Ligase</keyword>
<dbReference type="PANTHER" id="PTHR23132:SF25">
    <property type="entry name" value="D-ALANINE--D-ALANINE LIGASE A"/>
    <property type="match status" value="1"/>
</dbReference>
<gene>
    <name evidence="13" type="primary">ddl</name>
    <name evidence="16" type="ORF">JOC49_000796</name>
</gene>
<keyword evidence="17" id="KW-1185">Reference proteome</keyword>
<dbReference type="InterPro" id="IPR013815">
    <property type="entry name" value="ATP_grasp_subdomain_1"/>
</dbReference>
<keyword evidence="12 13" id="KW-0961">Cell wall biogenesis/degradation</keyword>
<evidence type="ECO:0000256" key="4">
    <source>
        <dbReference type="ARBA" id="ARBA00022598"/>
    </source>
</evidence>
<dbReference type="HAMAP" id="MF_00047">
    <property type="entry name" value="Dala_Dala_lig"/>
    <property type="match status" value="1"/>
</dbReference>
<evidence type="ECO:0000313" key="16">
    <source>
        <dbReference type="EMBL" id="MBM7561276.1"/>
    </source>
</evidence>
<evidence type="ECO:0000256" key="6">
    <source>
        <dbReference type="ARBA" id="ARBA00022741"/>
    </source>
</evidence>
<dbReference type="Gene3D" id="3.40.50.20">
    <property type="match status" value="1"/>
</dbReference>
<dbReference type="InterPro" id="IPR005905">
    <property type="entry name" value="D_ala_D_ala"/>
</dbReference>
<evidence type="ECO:0000256" key="3">
    <source>
        <dbReference type="ARBA" id="ARBA00010871"/>
    </source>
</evidence>
<dbReference type="GO" id="GO:0008716">
    <property type="term" value="F:D-alanine-D-alanine ligase activity"/>
    <property type="evidence" value="ECO:0007669"/>
    <property type="project" value="UniProtKB-EC"/>
</dbReference>
<dbReference type="InterPro" id="IPR016185">
    <property type="entry name" value="PreATP-grasp_dom_sf"/>
</dbReference>
<reference evidence="16 17" key="1">
    <citation type="submission" date="2021-01" db="EMBL/GenBank/DDBJ databases">
        <title>Genomic Encyclopedia of Type Strains, Phase IV (KMG-IV): sequencing the most valuable type-strain genomes for metagenomic binning, comparative biology and taxonomic classification.</title>
        <authorList>
            <person name="Goeker M."/>
        </authorList>
    </citation>
    <scope>NUCLEOTIDE SEQUENCE [LARGE SCALE GENOMIC DNA]</scope>
    <source>
        <strain evidence="16 17">DSM 24436</strain>
    </source>
</reference>
<evidence type="ECO:0000256" key="5">
    <source>
        <dbReference type="ARBA" id="ARBA00022723"/>
    </source>
</evidence>
<dbReference type="InterPro" id="IPR011095">
    <property type="entry name" value="Dala_Dala_lig_C"/>
</dbReference>